<evidence type="ECO:0000313" key="2">
    <source>
        <dbReference type="EMBL" id="KAF3509883.1"/>
    </source>
</evidence>
<dbReference type="AlphaFoldDB" id="A0A8S9PAE5"/>
<evidence type="ECO:0000313" key="3">
    <source>
        <dbReference type="Proteomes" id="UP000712600"/>
    </source>
</evidence>
<sequence length="177" mass="20867">MPDLHLRFECQLSEQRMLEFVITKKYEEEFTTVRNKDKVKQLIKSSTLLWQFTNLSSTDKTTCRSKLHRKDKSFNYIITCFLIVEPKRINKRSPPSCRHASKDSYELVESNTNSTSRHISQHHHSLTNTQDNNLLGTHDLNTRLWVNNSSVNVYFRHKFKLNSPSTRHEFLVNSPLS</sequence>
<proteinExistence type="predicted"/>
<evidence type="ECO:0000256" key="1">
    <source>
        <dbReference type="SAM" id="MobiDB-lite"/>
    </source>
</evidence>
<feature type="region of interest" description="Disordered" evidence="1">
    <location>
        <begin position="110"/>
        <end position="131"/>
    </location>
</feature>
<accession>A0A8S9PAE5</accession>
<gene>
    <name evidence="2" type="ORF">F2Q69_00007349</name>
</gene>
<dbReference type="EMBL" id="QGKX02001521">
    <property type="protein sequence ID" value="KAF3509883.1"/>
    <property type="molecule type" value="Genomic_DNA"/>
</dbReference>
<organism evidence="2 3">
    <name type="scientific">Brassica cretica</name>
    <name type="common">Mustard</name>
    <dbReference type="NCBI Taxonomy" id="69181"/>
    <lineage>
        <taxon>Eukaryota</taxon>
        <taxon>Viridiplantae</taxon>
        <taxon>Streptophyta</taxon>
        <taxon>Embryophyta</taxon>
        <taxon>Tracheophyta</taxon>
        <taxon>Spermatophyta</taxon>
        <taxon>Magnoliopsida</taxon>
        <taxon>eudicotyledons</taxon>
        <taxon>Gunneridae</taxon>
        <taxon>Pentapetalae</taxon>
        <taxon>rosids</taxon>
        <taxon>malvids</taxon>
        <taxon>Brassicales</taxon>
        <taxon>Brassicaceae</taxon>
        <taxon>Brassiceae</taxon>
        <taxon>Brassica</taxon>
    </lineage>
</organism>
<comment type="caution">
    <text evidence="2">The sequence shown here is derived from an EMBL/GenBank/DDBJ whole genome shotgun (WGS) entry which is preliminary data.</text>
</comment>
<reference evidence="2" key="1">
    <citation type="submission" date="2019-12" db="EMBL/GenBank/DDBJ databases">
        <title>Genome sequencing and annotation of Brassica cretica.</title>
        <authorList>
            <person name="Studholme D.J."/>
            <person name="Sarris P."/>
        </authorList>
    </citation>
    <scope>NUCLEOTIDE SEQUENCE</scope>
    <source>
        <strain evidence="2">PFS-109/04</strain>
        <tissue evidence="2">Leaf</tissue>
    </source>
</reference>
<protein>
    <submittedName>
        <fullName evidence="2">Uncharacterized protein</fullName>
    </submittedName>
</protein>
<name>A0A8S9PAE5_BRACR</name>
<dbReference type="Proteomes" id="UP000712600">
    <property type="component" value="Unassembled WGS sequence"/>
</dbReference>